<comment type="caution">
    <text evidence="2">The sequence shown here is derived from an EMBL/GenBank/DDBJ whole genome shotgun (WGS) entry which is preliminary data.</text>
</comment>
<sequence length="77" mass="8686">MTQQVNNSIEGSCFVGNTIWCPLITKKEDYLCSAFGKTETERQRNEEAVEICQSRYLRSDQQHTSSAALASPLNIED</sequence>
<feature type="region of interest" description="Disordered" evidence="1">
    <location>
        <begin position="58"/>
        <end position="77"/>
    </location>
</feature>
<evidence type="ECO:0000313" key="2">
    <source>
        <dbReference type="EMBL" id="KAK2913629.1"/>
    </source>
</evidence>
<evidence type="ECO:0000313" key="3">
    <source>
        <dbReference type="Proteomes" id="UP001187343"/>
    </source>
</evidence>
<dbReference type="AlphaFoldDB" id="A0AA88TXI6"/>
<name>A0AA88TXI6_9TELE</name>
<reference evidence="2" key="1">
    <citation type="submission" date="2023-08" db="EMBL/GenBank/DDBJ databases">
        <title>Chromosome-level Genome Assembly of mud carp (Cirrhinus molitorella).</title>
        <authorList>
            <person name="Liu H."/>
        </authorList>
    </citation>
    <scope>NUCLEOTIDE SEQUENCE</scope>
    <source>
        <strain evidence="2">Prfri</strain>
        <tissue evidence="2">Muscle</tissue>
    </source>
</reference>
<proteinExistence type="predicted"/>
<dbReference type="Proteomes" id="UP001187343">
    <property type="component" value="Unassembled WGS sequence"/>
</dbReference>
<gene>
    <name evidence="2" type="ORF">Q8A67_002028</name>
</gene>
<accession>A0AA88TXI6</accession>
<keyword evidence="3" id="KW-1185">Reference proteome</keyword>
<protein>
    <submittedName>
        <fullName evidence="2">Uncharacterized protein</fullName>
    </submittedName>
</protein>
<dbReference type="EMBL" id="JAUYZG010000002">
    <property type="protein sequence ID" value="KAK2913629.1"/>
    <property type="molecule type" value="Genomic_DNA"/>
</dbReference>
<evidence type="ECO:0000256" key="1">
    <source>
        <dbReference type="SAM" id="MobiDB-lite"/>
    </source>
</evidence>
<organism evidence="2 3">
    <name type="scientific">Cirrhinus molitorella</name>
    <name type="common">mud carp</name>
    <dbReference type="NCBI Taxonomy" id="172907"/>
    <lineage>
        <taxon>Eukaryota</taxon>
        <taxon>Metazoa</taxon>
        <taxon>Chordata</taxon>
        <taxon>Craniata</taxon>
        <taxon>Vertebrata</taxon>
        <taxon>Euteleostomi</taxon>
        <taxon>Actinopterygii</taxon>
        <taxon>Neopterygii</taxon>
        <taxon>Teleostei</taxon>
        <taxon>Ostariophysi</taxon>
        <taxon>Cypriniformes</taxon>
        <taxon>Cyprinidae</taxon>
        <taxon>Labeoninae</taxon>
        <taxon>Labeonini</taxon>
        <taxon>Cirrhinus</taxon>
    </lineage>
</organism>